<keyword evidence="2" id="KW-1185">Reference proteome</keyword>
<dbReference type="EMBL" id="JH600070">
    <property type="protein sequence ID" value="EIJ42045.1"/>
    <property type="molecule type" value="Genomic_DNA"/>
</dbReference>
<proteinExistence type="predicted"/>
<protein>
    <submittedName>
        <fullName evidence="1">Uncharacterized protein</fullName>
    </submittedName>
</protein>
<reference evidence="1 2" key="1">
    <citation type="submission" date="2011-11" db="EMBL/GenBank/DDBJ databases">
        <title>Improved High-Quality Draft sequence of Beggiatoa alba B18lD.</title>
        <authorList>
            <consortium name="US DOE Joint Genome Institute"/>
            <person name="Lucas S."/>
            <person name="Han J."/>
            <person name="Lapidus A."/>
            <person name="Cheng J.-F."/>
            <person name="Goodwin L."/>
            <person name="Pitluck S."/>
            <person name="Peters L."/>
            <person name="Mikhailova N."/>
            <person name="Held B."/>
            <person name="Detter J.C."/>
            <person name="Han C."/>
            <person name="Tapia R."/>
            <person name="Land M."/>
            <person name="Hauser L."/>
            <person name="Kyrpides N."/>
            <person name="Ivanova N."/>
            <person name="Pagani I."/>
            <person name="Samuel K."/>
            <person name="Teske A."/>
            <person name="Mueller J."/>
            <person name="Woyke T."/>
        </authorList>
    </citation>
    <scope>NUCLEOTIDE SEQUENCE [LARGE SCALE GENOMIC DNA]</scope>
    <source>
        <strain evidence="1 2">B18LD</strain>
    </source>
</reference>
<dbReference type="OrthoDB" id="6906273at2"/>
<dbReference type="AlphaFoldDB" id="I3CEK2"/>
<evidence type="ECO:0000313" key="1">
    <source>
        <dbReference type="EMBL" id="EIJ42045.1"/>
    </source>
</evidence>
<evidence type="ECO:0000313" key="2">
    <source>
        <dbReference type="Proteomes" id="UP000005744"/>
    </source>
</evidence>
<organism evidence="1 2">
    <name type="scientific">Beggiatoa alba B18LD</name>
    <dbReference type="NCBI Taxonomy" id="395493"/>
    <lineage>
        <taxon>Bacteria</taxon>
        <taxon>Pseudomonadati</taxon>
        <taxon>Pseudomonadota</taxon>
        <taxon>Gammaproteobacteria</taxon>
        <taxon>Thiotrichales</taxon>
        <taxon>Thiotrichaceae</taxon>
        <taxon>Beggiatoa</taxon>
    </lineage>
</organism>
<dbReference type="STRING" id="395493.BegalDRAFT_1143"/>
<dbReference type="Proteomes" id="UP000005744">
    <property type="component" value="Unassembled WGS sequence"/>
</dbReference>
<accession>I3CEK2</accession>
<name>I3CEK2_9GAMM</name>
<gene>
    <name evidence="1" type="ORF">BegalDRAFT_1143</name>
</gene>
<dbReference type="HOGENOM" id="CLU_2288359_0_0_6"/>
<sequence length="100" mass="11302">MGYIVVVSLDLSNATSEDYDTITTEFEKFGLEKYYISGTNYRVTLPETTFMGEAGQDSDKNVDVRDYFLKKIEGIFTGNDIRGQVFIAVGNNWALNSMNF</sequence>
<dbReference type="RefSeq" id="WP_002684579.1">
    <property type="nucleotide sequence ID" value="NZ_JH600070.1"/>
</dbReference>